<dbReference type="InterPro" id="IPR014922">
    <property type="entry name" value="YdhG-like"/>
</dbReference>
<evidence type="ECO:0000313" key="2">
    <source>
        <dbReference type="EMBL" id="MFD1399095.1"/>
    </source>
</evidence>
<organism evidence="2 3">
    <name type="scientific">Lacticaseibacillus suilingensis</name>
    <dbReference type="NCBI Taxonomy" id="2799577"/>
    <lineage>
        <taxon>Bacteria</taxon>
        <taxon>Bacillati</taxon>
        <taxon>Bacillota</taxon>
        <taxon>Bacilli</taxon>
        <taxon>Lactobacillales</taxon>
        <taxon>Lactobacillaceae</taxon>
        <taxon>Lacticaseibacillus</taxon>
    </lineage>
</organism>
<dbReference type="Pfam" id="PF13376">
    <property type="entry name" value="OmdA"/>
    <property type="match status" value="1"/>
</dbReference>
<proteinExistence type="predicted"/>
<dbReference type="RefSeq" id="WP_204118270.1">
    <property type="nucleotide sequence ID" value="NZ_BOLV01000003.1"/>
</dbReference>
<dbReference type="Proteomes" id="UP001597199">
    <property type="component" value="Unassembled WGS sequence"/>
</dbReference>
<dbReference type="Gene3D" id="3.90.1150.200">
    <property type="match status" value="1"/>
</dbReference>
<gene>
    <name evidence="2" type="ORF">ACFQ41_07215</name>
</gene>
<name>A0ABW4BF14_9LACO</name>
<dbReference type="Pfam" id="PF08818">
    <property type="entry name" value="DUF1801"/>
    <property type="match status" value="1"/>
</dbReference>
<sequence length="202" mass="22750">MREKTDTTNITTIPAFIAAQPPAVQPPLKAMYAILKAALPEAQERISYQMPTFWQGQAIAYFDAGDGYLGFYPTSGPIVQFAAELTGYRHSKGAVHLPLDQPLPVDLITKMVQWQLAQVQSGAAKPRRTPKPKVAMPAAIREALTAADLMVAYEARPPYQRNDYLGWITQARREATQQKRLDQMLEELRAGDVYMKMSWRQR</sequence>
<evidence type="ECO:0000313" key="3">
    <source>
        <dbReference type="Proteomes" id="UP001597199"/>
    </source>
</evidence>
<comment type="caution">
    <text evidence="2">The sequence shown here is derived from an EMBL/GenBank/DDBJ whole genome shotgun (WGS) entry which is preliminary data.</text>
</comment>
<dbReference type="SUPFAM" id="SSF159888">
    <property type="entry name" value="YdhG-like"/>
    <property type="match status" value="1"/>
</dbReference>
<keyword evidence="3" id="KW-1185">Reference proteome</keyword>
<reference evidence="3" key="1">
    <citation type="journal article" date="2019" name="Int. J. Syst. Evol. Microbiol.">
        <title>The Global Catalogue of Microorganisms (GCM) 10K type strain sequencing project: providing services to taxonomists for standard genome sequencing and annotation.</title>
        <authorList>
            <consortium name="The Broad Institute Genomics Platform"/>
            <consortium name="The Broad Institute Genome Sequencing Center for Infectious Disease"/>
            <person name="Wu L."/>
            <person name="Ma J."/>
        </authorList>
    </citation>
    <scope>NUCLEOTIDE SEQUENCE [LARGE SCALE GENOMIC DNA]</scope>
    <source>
        <strain evidence="3">CCM 9110</strain>
    </source>
</reference>
<dbReference type="EMBL" id="JBHTOA010000030">
    <property type="protein sequence ID" value="MFD1399095.1"/>
    <property type="molecule type" value="Genomic_DNA"/>
</dbReference>
<accession>A0ABW4BF14</accession>
<feature type="domain" description="YdhG-like" evidence="1">
    <location>
        <begin position="26"/>
        <end position="114"/>
    </location>
</feature>
<protein>
    <submittedName>
        <fullName evidence="2">YdeI/OmpD-associated family protein</fullName>
    </submittedName>
</protein>
<evidence type="ECO:0000259" key="1">
    <source>
        <dbReference type="Pfam" id="PF08818"/>
    </source>
</evidence>